<dbReference type="InterPro" id="IPR007497">
    <property type="entry name" value="SIMPL/DUF541"/>
</dbReference>
<evidence type="ECO:0000313" key="2">
    <source>
        <dbReference type="Proteomes" id="UP000308901"/>
    </source>
</evidence>
<proteinExistence type="predicted"/>
<reference evidence="1 2" key="1">
    <citation type="submission" date="2019-05" db="EMBL/GenBank/DDBJ databases">
        <title>Arcobacter sp. nov., isolated from sea sediment.</title>
        <authorList>
            <person name="Kim W."/>
        </authorList>
    </citation>
    <scope>NUCLEOTIDE SEQUENCE [LARGE SCALE GENOMIC DNA]</scope>
    <source>
        <strain evidence="1 2">CAU 1517</strain>
    </source>
</reference>
<dbReference type="InterPro" id="IPR016907">
    <property type="entry name" value="UCP029033"/>
</dbReference>
<organism evidence="1 2">
    <name type="scientific">Arcobacter arenosus</name>
    <dbReference type="NCBI Taxonomy" id="2576037"/>
    <lineage>
        <taxon>Bacteria</taxon>
        <taxon>Pseudomonadati</taxon>
        <taxon>Campylobacterota</taxon>
        <taxon>Epsilonproteobacteria</taxon>
        <taxon>Campylobacterales</taxon>
        <taxon>Arcobacteraceae</taxon>
        <taxon>Arcobacter</taxon>
    </lineage>
</organism>
<dbReference type="Proteomes" id="UP000308901">
    <property type="component" value="Unassembled WGS sequence"/>
</dbReference>
<accession>A0A5R8Y3P6</accession>
<dbReference type="AlphaFoldDB" id="A0A5R8Y3P6"/>
<dbReference type="Pfam" id="PF04402">
    <property type="entry name" value="SIMPL"/>
    <property type="match status" value="1"/>
</dbReference>
<dbReference type="PANTHER" id="PTHR34387">
    <property type="entry name" value="SLR1258 PROTEIN"/>
    <property type="match status" value="1"/>
</dbReference>
<dbReference type="InterPro" id="IPR052022">
    <property type="entry name" value="26kDa_periplasmic_antigen"/>
</dbReference>
<dbReference type="OrthoDB" id="9806540at2"/>
<dbReference type="EMBL" id="VANU01000002">
    <property type="protein sequence ID" value="TLP39628.1"/>
    <property type="molecule type" value="Genomic_DNA"/>
</dbReference>
<dbReference type="PIRSF" id="PIRSF029033">
    <property type="entry name" value="UCP029033"/>
    <property type="match status" value="1"/>
</dbReference>
<gene>
    <name evidence="1" type="ORF">FDK22_07100</name>
</gene>
<comment type="caution">
    <text evidence="1">The sequence shown here is derived from an EMBL/GenBank/DDBJ whole genome shotgun (WGS) entry which is preliminary data.</text>
</comment>
<keyword evidence="2" id="KW-1185">Reference proteome</keyword>
<sequence length="237" mass="27417">MQSSIKPMLILGIAIFLGLFSLGYFISTSVINYKQFDRTVTVKGLSQKQYSADVVLWPIKFVTPDANLLDLNEKIENYTSIILKFLKENNISDKEITIQPPSITDKLANDYGNKNYQYRYLGTRTINIYSKDVTKIREAISKLTKLNKKGIVFKINDYDTRIEYIFTRLNEVKPQMIEESTKKAREVALKFAKDSNSKLGKIRKARQGQFSIFDRDKNTPYIKTVRVVSTVEYYLSD</sequence>
<dbReference type="PANTHER" id="PTHR34387:SF2">
    <property type="entry name" value="SLR1258 PROTEIN"/>
    <property type="match status" value="1"/>
</dbReference>
<name>A0A5R8Y3P6_9BACT</name>
<protein>
    <submittedName>
        <fullName evidence="1">SIMPL domain-containing protein</fullName>
    </submittedName>
</protein>
<evidence type="ECO:0000313" key="1">
    <source>
        <dbReference type="EMBL" id="TLP39628.1"/>
    </source>
</evidence>
<dbReference type="RefSeq" id="WP_138152210.1">
    <property type="nucleotide sequence ID" value="NZ_CBDDKQ010000002.1"/>
</dbReference>
<dbReference type="GO" id="GO:0006974">
    <property type="term" value="P:DNA damage response"/>
    <property type="evidence" value="ECO:0007669"/>
    <property type="project" value="TreeGrafter"/>
</dbReference>